<reference evidence="2" key="1">
    <citation type="journal article" date="2022" name="bioRxiv">
        <title>Genomics of Preaxostyla Flagellates Illuminates Evolutionary Transitions and the Path Towards Mitochondrial Loss.</title>
        <authorList>
            <person name="Novak L.V.F."/>
            <person name="Treitli S.C."/>
            <person name="Pyrih J."/>
            <person name="Halakuc P."/>
            <person name="Pipaliya S.V."/>
            <person name="Vacek V."/>
            <person name="Brzon O."/>
            <person name="Soukal P."/>
            <person name="Eme L."/>
            <person name="Dacks J.B."/>
            <person name="Karnkowska A."/>
            <person name="Elias M."/>
            <person name="Hampl V."/>
        </authorList>
    </citation>
    <scope>NUCLEOTIDE SEQUENCE</scope>
    <source>
        <strain evidence="2">RCP-MX</strain>
    </source>
</reference>
<evidence type="ECO:0000256" key="1">
    <source>
        <dbReference type="SAM" id="MobiDB-lite"/>
    </source>
</evidence>
<evidence type="ECO:0000313" key="3">
    <source>
        <dbReference type="Proteomes" id="UP001141327"/>
    </source>
</evidence>
<name>A0ABQ8UT61_9EUKA</name>
<protein>
    <submittedName>
        <fullName evidence="2">Uncharacterized protein</fullName>
    </submittedName>
</protein>
<sequence>MAGALTFTAFVVQDDCPLVRYVSLQEPPTPRLFKCYVTPREQGYSIKVRTSTLCCIYVYVDGKKLTSGGYMCYPEEDTIAATFDVDDFTKRPLLFTRPPVGAPTAPGGVVRSDDFGTIRIEFYAVESDPDGPMRMQYGSRTRRRMFDQATSADATAVTSATGRIAKYATKLGAEVYSETPLQYAPYQVAGGTLAVATFCLVTDKQLQVMGCEPDSAPNDDGIVFFNPAPVAPAATSTLPAAPAPTGPGTPAAEGPRRRRRKQPAATHTDSATQGSATQPGPTAVVTLDEPAPAAHTKRSRPASMDELVVELGRHSSAGEALPADQAERRVRALRGALGGEAMGLRGAAATERLNDLTPDQLRQAEPALSQAEATALLQDVVASTA</sequence>
<organism evidence="2 3">
    <name type="scientific">Paratrimastix pyriformis</name>
    <dbReference type="NCBI Taxonomy" id="342808"/>
    <lineage>
        <taxon>Eukaryota</taxon>
        <taxon>Metamonada</taxon>
        <taxon>Preaxostyla</taxon>
        <taxon>Paratrimastigidae</taxon>
        <taxon>Paratrimastix</taxon>
    </lineage>
</organism>
<keyword evidence="3" id="KW-1185">Reference proteome</keyword>
<accession>A0ABQ8UT61</accession>
<evidence type="ECO:0000313" key="2">
    <source>
        <dbReference type="EMBL" id="KAJ4462328.1"/>
    </source>
</evidence>
<dbReference type="Proteomes" id="UP001141327">
    <property type="component" value="Unassembled WGS sequence"/>
</dbReference>
<comment type="caution">
    <text evidence="2">The sequence shown here is derived from an EMBL/GenBank/DDBJ whole genome shotgun (WGS) entry which is preliminary data.</text>
</comment>
<dbReference type="EMBL" id="JAPMOS010000003">
    <property type="protein sequence ID" value="KAJ4462328.1"/>
    <property type="molecule type" value="Genomic_DNA"/>
</dbReference>
<gene>
    <name evidence="2" type="ORF">PAPYR_940</name>
</gene>
<feature type="compositionally biased region" description="Polar residues" evidence="1">
    <location>
        <begin position="267"/>
        <end position="280"/>
    </location>
</feature>
<feature type="region of interest" description="Disordered" evidence="1">
    <location>
        <begin position="235"/>
        <end position="303"/>
    </location>
</feature>
<proteinExistence type="predicted"/>